<dbReference type="AlphaFoldDB" id="E3BGJ6"/>
<name>E3BGJ6_9VIBR</name>
<feature type="transmembrane region" description="Helical" evidence="1">
    <location>
        <begin position="15"/>
        <end position="34"/>
    </location>
</feature>
<sequence>MSLTLGSLSEGNGEILEVKFVSTGFVVISGIVLVNL</sequence>
<organism evidence="2 3">
    <name type="scientific">Vibrio caribbeanicus ATCC BAA-2122</name>
    <dbReference type="NCBI Taxonomy" id="796620"/>
    <lineage>
        <taxon>Bacteria</taxon>
        <taxon>Pseudomonadati</taxon>
        <taxon>Pseudomonadota</taxon>
        <taxon>Gammaproteobacteria</taxon>
        <taxon>Vibrionales</taxon>
        <taxon>Vibrionaceae</taxon>
        <taxon>Vibrio</taxon>
    </lineage>
</organism>
<gene>
    <name evidence="2" type="ORF">VIBC2010_00874</name>
</gene>
<evidence type="ECO:0000256" key="1">
    <source>
        <dbReference type="SAM" id="Phobius"/>
    </source>
</evidence>
<keyword evidence="3" id="KW-1185">Reference proteome</keyword>
<dbReference type="EMBL" id="AEIU01000046">
    <property type="protein sequence ID" value="EFP97804.1"/>
    <property type="molecule type" value="Genomic_DNA"/>
</dbReference>
<accession>E3BGJ6</accession>
<keyword evidence="1" id="KW-1133">Transmembrane helix</keyword>
<dbReference type="Proteomes" id="UP000002943">
    <property type="component" value="Unassembled WGS sequence"/>
</dbReference>
<keyword evidence="1" id="KW-0472">Membrane</keyword>
<keyword evidence="1" id="KW-0812">Transmembrane</keyword>
<evidence type="ECO:0000313" key="3">
    <source>
        <dbReference type="Proteomes" id="UP000002943"/>
    </source>
</evidence>
<proteinExistence type="predicted"/>
<protein>
    <submittedName>
        <fullName evidence="2">Uncharacterized protein</fullName>
    </submittedName>
</protein>
<reference evidence="2 3" key="1">
    <citation type="journal article" date="2012" name="Int. J. Syst. Evol. Microbiol.">
        <title>Vibrio caribbeanicus sp. nov., isolated from the marine sponge Scleritoderma cyanea.</title>
        <authorList>
            <person name="Hoffmann M."/>
            <person name="Monday S.R."/>
            <person name="Allard M.W."/>
            <person name="Strain E.A."/>
            <person name="Whittaker P."/>
            <person name="Naum M."/>
            <person name="McCarthy P.J."/>
            <person name="Lopez J.V."/>
            <person name="Fischer M."/>
            <person name="Brown E.W."/>
        </authorList>
    </citation>
    <scope>NUCLEOTIDE SEQUENCE [LARGE SCALE GENOMIC DNA]</scope>
    <source>
        <strain evidence="2 3">ATCC BAA-2122</strain>
    </source>
</reference>
<comment type="caution">
    <text evidence="2">The sequence shown here is derived from an EMBL/GenBank/DDBJ whole genome shotgun (WGS) entry which is preliminary data.</text>
</comment>
<evidence type="ECO:0000313" key="2">
    <source>
        <dbReference type="EMBL" id="EFP97804.1"/>
    </source>
</evidence>